<reference evidence="1 2" key="1">
    <citation type="journal article" date="2023" name="Nucleic Acids Res.">
        <title>The hologenome of Daphnia magna reveals possible DNA methylation and microbiome-mediated evolution of the host genome.</title>
        <authorList>
            <person name="Chaturvedi A."/>
            <person name="Li X."/>
            <person name="Dhandapani V."/>
            <person name="Marshall H."/>
            <person name="Kissane S."/>
            <person name="Cuenca-Cambronero M."/>
            <person name="Asole G."/>
            <person name="Calvet F."/>
            <person name="Ruiz-Romero M."/>
            <person name="Marangio P."/>
            <person name="Guigo R."/>
            <person name="Rago D."/>
            <person name="Mirbahai L."/>
            <person name="Eastwood N."/>
            <person name="Colbourne J.K."/>
            <person name="Zhou J."/>
            <person name="Mallon E."/>
            <person name="Orsini L."/>
        </authorList>
    </citation>
    <scope>NUCLEOTIDE SEQUENCE [LARGE SCALE GENOMIC DNA]</scope>
    <source>
        <strain evidence="1">LRV0_1</strain>
    </source>
</reference>
<sequence>MAMQIRVVNAFRQGVDPRLMERTNPALAAVLQRQASASLAKRLSQASSIDYADAPGATSIGDRERDYLAPEVDMERLSSRSHTETARSRVVAAAVLLKYFTSSRMIFNSLPFLIDDDCLTITTHDVP</sequence>
<evidence type="ECO:0000313" key="1">
    <source>
        <dbReference type="EMBL" id="KAK4018214.1"/>
    </source>
</evidence>
<dbReference type="EMBL" id="JAOYFB010000036">
    <property type="protein sequence ID" value="KAK4018214.1"/>
    <property type="molecule type" value="Genomic_DNA"/>
</dbReference>
<keyword evidence="2" id="KW-1185">Reference proteome</keyword>
<gene>
    <name evidence="1" type="ORF">OUZ56_000282</name>
</gene>
<name>A0ABQ9ZZ66_9CRUS</name>
<comment type="caution">
    <text evidence="1">The sequence shown here is derived from an EMBL/GenBank/DDBJ whole genome shotgun (WGS) entry which is preliminary data.</text>
</comment>
<accession>A0ABQ9ZZ66</accession>
<dbReference type="Proteomes" id="UP001234178">
    <property type="component" value="Unassembled WGS sequence"/>
</dbReference>
<proteinExistence type="predicted"/>
<protein>
    <submittedName>
        <fullName evidence="1">Uncharacterized protein</fullName>
    </submittedName>
</protein>
<organism evidence="1 2">
    <name type="scientific">Daphnia magna</name>
    <dbReference type="NCBI Taxonomy" id="35525"/>
    <lineage>
        <taxon>Eukaryota</taxon>
        <taxon>Metazoa</taxon>
        <taxon>Ecdysozoa</taxon>
        <taxon>Arthropoda</taxon>
        <taxon>Crustacea</taxon>
        <taxon>Branchiopoda</taxon>
        <taxon>Diplostraca</taxon>
        <taxon>Cladocera</taxon>
        <taxon>Anomopoda</taxon>
        <taxon>Daphniidae</taxon>
        <taxon>Daphnia</taxon>
    </lineage>
</organism>
<evidence type="ECO:0000313" key="2">
    <source>
        <dbReference type="Proteomes" id="UP001234178"/>
    </source>
</evidence>